<feature type="repeat" description="Solcar" evidence="10">
    <location>
        <begin position="1"/>
        <end position="90"/>
    </location>
</feature>
<comment type="subcellular location">
    <subcellularLocation>
        <location evidence="1">Mitochondrion inner membrane</location>
        <topology evidence="1">Multi-pass membrane protein</topology>
    </subcellularLocation>
</comment>
<dbReference type="InterPro" id="IPR018108">
    <property type="entry name" value="MCP_transmembrane"/>
</dbReference>
<keyword evidence="7" id="KW-1133">Transmembrane helix</keyword>
<keyword evidence="8" id="KW-0496">Mitochondrion</keyword>
<feature type="repeat" description="Solcar" evidence="10">
    <location>
        <begin position="203"/>
        <end position="294"/>
    </location>
</feature>
<feature type="repeat" description="Solcar" evidence="10">
    <location>
        <begin position="100"/>
        <end position="193"/>
    </location>
</feature>
<comment type="similarity">
    <text evidence="2">Belongs to the mitochondrial carrier (TC 2.A.29) family.</text>
</comment>
<keyword evidence="6" id="KW-0999">Mitochondrion inner membrane</keyword>
<gene>
    <name evidence="12" type="primary">LOC113513957</name>
</gene>
<protein>
    <submittedName>
        <fullName evidence="12">Calcium-binding mitochondrial carrier protein Aralar1-like</fullName>
    </submittedName>
</protein>
<name>A0ABM3N1Z3_GALME</name>
<evidence type="ECO:0000256" key="5">
    <source>
        <dbReference type="ARBA" id="ARBA00022737"/>
    </source>
</evidence>
<evidence type="ECO:0000256" key="8">
    <source>
        <dbReference type="ARBA" id="ARBA00023128"/>
    </source>
</evidence>
<dbReference type="GeneID" id="113513957"/>
<feature type="repeat" description="Solcar" evidence="10">
    <location>
        <begin position="416"/>
        <end position="509"/>
    </location>
</feature>
<evidence type="ECO:0000256" key="7">
    <source>
        <dbReference type="ARBA" id="ARBA00022989"/>
    </source>
</evidence>
<sequence length="616" mass="67387">MEFIVGGLAGVGAGFFSNPFDVVKTRMQLQGELRAKGQHAVYYKNIPHAMYTIVKHDGLSSLQKGLVPALWFQLMVNGVRLGIYQNADNLGYLRDENGNTKFLNSLFFGSLSGLSGGFVGSPLQLVKTQLMSYSSEKIAVGTQHAHKGLVYALSKIYRKNGLGGLWRGAHGMMLRNSMGSASQISAYAVCKEWMDDNNMFQQSKYLSAFVASNIGAIVKTAVLTPMDVIMTRLYNQAVDAEGRGVLYSGIADCARKITKTEGLLAFYKGMGPSYLRQAPHTVLLLVFWDMLKDLQKSLQLEIRKMAANKDGVARDVTDMAMGGVSAMFATLFTNPLEVVKTRLQLQGELTSKGQHVMHYKNVPHGLFVIARNEGFVALQSGLPAMLGFQFFLNTFRLGVYRISERRGLTADVNGRTSVLKGAAAAGVGGALGSIAGTPFFLVKTRLQAQAARAIAVGHQHKHSSTFGALADIYSREGFKGLFRGVYPQIPRGAVGSSSQMVSFAYAKEWLRERNFFTESPIMLSFIGANLGGIIMTLCLNPFDVVATRLSNQAVDAQNRGQLYSGMTDCFIKMIRTEGASSLYKGVGANYLRLGPHTVLLLVCWDQLKILEDYLRK</sequence>
<dbReference type="Pfam" id="PF00153">
    <property type="entry name" value="Mito_carr"/>
    <property type="match status" value="6"/>
</dbReference>
<keyword evidence="4 10" id="KW-0812">Transmembrane</keyword>
<evidence type="ECO:0000313" key="11">
    <source>
        <dbReference type="Proteomes" id="UP001652740"/>
    </source>
</evidence>
<dbReference type="Gene3D" id="1.50.40.10">
    <property type="entry name" value="Mitochondrial carrier domain"/>
    <property type="match status" value="2"/>
</dbReference>
<evidence type="ECO:0000256" key="2">
    <source>
        <dbReference type="ARBA" id="ARBA00006375"/>
    </source>
</evidence>
<evidence type="ECO:0000256" key="3">
    <source>
        <dbReference type="ARBA" id="ARBA00022448"/>
    </source>
</evidence>
<keyword evidence="5" id="KW-0677">Repeat</keyword>
<organism evidence="11 12">
    <name type="scientific">Galleria mellonella</name>
    <name type="common">Greater wax moth</name>
    <dbReference type="NCBI Taxonomy" id="7137"/>
    <lineage>
        <taxon>Eukaryota</taxon>
        <taxon>Metazoa</taxon>
        <taxon>Ecdysozoa</taxon>
        <taxon>Arthropoda</taxon>
        <taxon>Hexapoda</taxon>
        <taxon>Insecta</taxon>
        <taxon>Pterygota</taxon>
        <taxon>Neoptera</taxon>
        <taxon>Endopterygota</taxon>
        <taxon>Lepidoptera</taxon>
        <taxon>Glossata</taxon>
        <taxon>Ditrysia</taxon>
        <taxon>Pyraloidea</taxon>
        <taxon>Pyralidae</taxon>
        <taxon>Galleriinae</taxon>
        <taxon>Galleria</taxon>
    </lineage>
</organism>
<dbReference type="Proteomes" id="UP001652740">
    <property type="component" value="Unplaced"/>
</dbReference>
<evidence type="ECO:0000256" key="6">
    <source>
        <dbReference type="ARBA" id="ARBA00022792"/>
    </source>
</evidence>
<feature type="repeat" description="Solcar" evidence="10">
    <location>
        <begin position="519"/>
        <end position="610"/>
    </location>
</feature>
<proteinExistence type="inferred from homology"/>
<feature type="repeat" description="Solcar" evidence="10">
    <location>
        <begin position="313"/>
        <end position="406"/>
    </location>
</feature>
<dbReference type="SUPFAM" id="SSF103506">
    <property type="entry name" value="Mitochondrial carrier"/>
    <property type="match status" value="2"/>
</dbReference>
<evidence type="ECO:0000256" key="1">
    <source>
        <dbReference type="ARBA" id="ARBA00004448"/>
    </source>
</evidence>
<reference evidence="12" key="1">
    <citation type="submission" date="2025-08" db="UniProtKB">
        <authorList>
            <consortium name="RefSeq"/>
        </authorList>
    </citation>
    <scope>IDENTIFICATION</scope>
    <source>
        <tissue evidence="12">Whole larvae</tissue>
    </source>
</reference>
<keyword evidence="11" id="KW-1185">Reference proteome</keyword>
<keyword evidence="9 10" id="KW-0472">Membrane</keyword>
<dbReference type="PANTHER" id="PTHR45928:SF1">
    <property type="entry name" value="RE38146P"/>
    <property type="match status" value="1"/>
</dbReference>
<evidence type="ECO:0000256" key="4">
    <source>
        <dbReference type="ARBA" id="ARBA00022692"/>
    </source>
</evidence>
<evidence type="ECO:0000256" key="9">
    <source>
        <dbReference type="ARBA" id="ARBA00023136"/>
    </source>
</evidence>
<dbReference type="PANTHER" id="PTHR45928">
    <property type="entry name" value="RE38146P"/>
    <property type="match status" value="1"/>
</dbReference>
<accession>A0ABM3N1Z3</accession>
<evidence type="ECO:0000313" key="12">
    <source>
        <dbReference type="RefSeq" id="XP_052757495.1"/>
    </source>
</evidence>
<dbReference type="InterPro" id="IPR023395">
    <property type="entry name" value="MCP_dom_sf"/>
</dbReference>
<dbReference type="RefSeq" id="XP_052757495.1">
    <property type="nucleotide sequence ID" value="XM_052901535.1"/>
</dbReference>
<evidence type="ECO:0000256" key="10">
    <source>
        <dbReference type="PROSITE-ProRule" id="PRU00282"/>
    </source>
</evidence>
<dbReference type="InterPro" id="IPR051508">
    <property type="entry name" value="Mito_Carrier_Antiporter"/>
</dbReference>
<dbReference type="PROSITE" id="PS50920">
    <property type="entry name" value="SOLCAR"/>
    <property type="match status" value="6"/>
</dbReference>
<keyword evidence="3" id="KW-0813">Transport</keyword>